<feature type="region of interest" description="Disordered" evidence="1">
    <location>
        <begin position="168"/>
        <end position="214"/>
    </location>
</feature>
<dbReference type="WBParaSite" id="GPLIN_000730600">
    <property type="protein sequence ID" value="GPLIN_000730600"/>
    <property type="gene ID" value="GPLIN_000730600"/>
</dbReference>
<accession>A0A183C362</accession>
<dbReference type="Proteomes" id="UP000050741">
    <property type="component" value="Unassembled WGS sequence"/>
</dbReference>
<keyword evidence="2" id="KW-1185">Reference proteome</keyword>
<feature type="compositionally biased region" description="Low complexity" evidence="1">
    <location>
        <begin position="436"/>
        <end position="447"/>
    </location>
</feature>
<reference evidence="2" key="1">
    <citation type="submission" date="2014-05" db="EMBL/GenBank/DDBJ databases">
        <title>The genome and life-stage specific transcriptomes of Globodera pallida elucidate key aspects of plant parasitism by a cyst nematode.</title>
        <authorList>
            <person name="Cotton J.A."/>
            <person name="Lilley C.J."/>
            <person name="Jones L.M."/>
            <person name="Kikuchi T."/>
            <person name="Reid A.J."/>
            <person name="Thorpe P."/>
            <person name="Tsai I.J."/>
            <person name="Beasley H."/>
            <person name="Blok V."/>
            <person name="Cock P.J.A."/>
            <person name="Van den Akker S.E."/>
            <person name="Holroyd N."/>
            <person name="Hunt M."/>
            <person name="Mantelin S."/>
            <person name="Naghra H."/>
            <person name="Pain A."/>
            <person name="Palomares-Rius J.E."/>
            <person name="Zarowiecki M."/>
            <person name="Berriman M."/>
            <person name="Jones J.T."/>
            <person name="Urwin P.E."/>
        </authorList>
    </citation>
    <scope>NUCLEOTIDE SEQUENCE [LARGE SCALE GENOMIC DNA]</scope>
    <source>
        <strain evidence="2">Lindley</strain>
    </source>
</reference>
<reference evidence="3" key="2">
    <citation type="submission" date="2016-06" db="UniProtKB">
        <authorList>
            <consortium name="WormBaseParasite"/>
        </authorList>
    </citation>
    <scope>IDENTIFICATION</scope>
</reference>
<protein>
    <submittedName>
        <fullName evidence="3">RING-type domain-containing protein</fullName>
    </submittedName>
</protein>
<evidence type="ECO:0000256" key="1">
    <source>
        <dbReference type="SAM" id="MobiDB-lite"/>
    </source>
</evidence>
<feature type="region of interest" description="Disordered" evidence="1">
    <location>
        <begin position="408"/>
        <end position="447"/>
    </location>
</feature>
<sequence>MLEFFEFFYVVGFFDARTTFLGRAENWKRVKAAGGLGIRFRHSDLQPAIVRNTQSAPHPCDRHAEGERVGANQFPCDWESEDSEEGKESEEADREGKEERGGTPTGTGDNGEMEIEVKGRGKMVGKMSLLGLCLIVFASQLAAQSNPEKQGEDGSDGNFDFELKEWEEERMGSSQRQGAARQITAPEEMRREDPGASEAGTSSSSSTTTLPLLNGENDVKLERYTCRSELHFTHFSYFDAFGSGGEPRGGTTGSGSTLWYKMDNDYSEFLNQNDFEIVPDRPRFGLRPHVSHLHFAHQVIKLHAEGERVGANQFPCDWESEDSEEGKESEEADRERKEERGGTPTGTGDNGEMEIEVKGRGKMVGKMILLGLCLIVFASQLAAQPNPEKQGEDGSDGNFDFELKEWEEEMMGSSQRQGAARQITAPEEIRREDSGASEAGTSSSSSTTVCISTELAIRGQGRVGGTRTTRVESVPNGHQSLAGMVIGQFGGQLNGQRSIAAAEFNIVTISSACPS</sequence>
<feature type="region of interest" description="Disordered" evidence="1">
    <location>
        <begin position="313"/>
        <end position="354"/>
    </location>
</feature>
<feature type="region of interest" description="Disordered" evidence="1">
    <location>
        <begin position="54"/>
        <end position="114"/>
    </location>
</feature>
<name>A0A183C362_GLOPA</name>
<proteinExistence type="predicted"/>
<feature type="compositionally biased region" description="Acidic residues" evidence="1">
    <location>
        <begin position="78"/>
        <end position="93"/>
    </location>
</feature>
<dbReference type="AlphaFoldDB" id="A0A183C362"/>
<feature type="compositionally biased region" description="Basic and acidic residues" evidence="1">
    <location>
        <begin position="59"/>
        <end position="68"/>
    </location>
</feature>
<feature type="compositionally biased region" description="Acidic residues" evidence="1">
    <location>
        <begin position="318"/>
        <end position="332"/>
    </location>
</feature>
<evidence type="ECO:0000313" key="2">
    <source>
        <dbReference type="Proteomes" id="UP000050741"/>
    </source>
</evidence>
<evidence type="ECO:0000313" key="3">
    <source>
        <dbReference type="WBParaSite" id="GPLIN_000730600"/>
    </source>
</evidence>
<organism evidence="2 3">
    <name type="scientific">Globodera pallida</name>
    <name type="common">Potato cyst nematode worm</name>
    <name type="synonym">Heterodera pallida</name>
    <dbReference type="NCBI Taxonomy" id="36090"/>
    <lineage>
        <taxon>Eukaryota</taxon>
        <taxon>Metazoa</taxon>
        <taxon>Ecdysozoa</taxon>
        <taxon>Nematoda</taxon>
        <taxon>Chromadorea</taxon>
        <taxon>Rhabditida</taxon>
        <taxon>Tylenchina</taxon>
        <taxon>Tylenchomorpha</taxon>
        <taxon>Tylenchoidea</taxon>
        <taxon>Heteroderidae</taxon>
        <taxon>Heteroderinae</taxon>
        <taxon>Globodera</taxon>
    </lineage>
</organism>